<evidence type="ECO:0000256" key="9">
    <source>
        <dbReference type="ARBA" id="ARBA00032824"/>
    </source>
</evidence>
<dbReference type="PANTHER" id="PTHR42801">
    <property type="entry name" value="THIOREDOXIN-DEPENDENT PEROXIDE REDUCTASE"/>
    <property type="match status" value="1"/>
</dbReference>
<protein>
    <recommendedName>
        <fullName evidence="3">thioredoxin-dependent peroxiredoxin</fullName>
        <ecNumber evidence="3">1.11.1.24</ecNumber>
    </recommendedName>
    <alternativeName>
        <fullName evidence="9">Thioredoxin peroxidase</fullName>
    </alternativeName>
    <alternativeName>
        <fullName evidence="11">Thioredoxin-dependent peroxiredoxin Bcp</fullName>
    </alternativeName>
</protein>
<sequence>MQIDDFVAAATSGKTVKLSELRGKRVLVYFYPKDDTPGCTVEGMDFSRLYAEFQALNCEIFGVSRDSLSSHEKFKCKLEMPFELLSDPDEVLCKQFDVMKLKNSYGKEVMGVERSTFLFDEAGQLLQAWRGVKSAEHAQSVLDYLKSL</sequence>
<evidence type="ECO:0000256" key="4">
    <source>
        <dbReference type="ARBA" id="ARBA00022559"/>
    </source>
</evidence>
<dbReference type="PROSITE" id="PS51352">
    <property type="entry name" value="THIOREDOXIN_2"/>
    <property type="match status" value="1"/>
</dbReference>
<comment type="catalytic activity">
    <reaction evidence="12">
        <text>a hydroperoxide + [thioredoxin]-dithiol = an alcohol + [thioredoxin]-disulfide + H2O</text>
        <dbReference type="Rhea" id="RHEA:62620"/>
        <dbReference type="Rhea" id="RHEA-COMP:10698"/>
        <dbReference type="Rhea" id="RHEA-COMP:10700"/>
        <dbReference type="ChEBI" id="CHEBI:15377"/>
        <dbReference type="ChEBI" id="CHEBI:29950"/>
        <dbReference type="ChEBI" id="CHEBI:30879"/>
        <dbReference type="ChEBI" id="CHEBI:35924"/>
        <dbReference type="ChEBI" id="CHEBI:50058"/>
        <dbReference type="EC" id="1.11.1.24"/>
    </reaction>
</comment>
<dbReference type="GO" id="GO:0045454">
    <property type="term" value="P:cell redox homeostasis"/>
    <property type="evidence" value="ECO:0007669"/>
    <property type="project" value="TreeGrafter"/>
</dbReference>
<dbReference type="RefSeq" id="WP_162084109.1">
    <property type="nucleotide sequence ID" value="NZ_AP021881.1"/>
</dbReference>
<keyword evidence="16" id="KW-1185">Reference proteome</keyword>
<evidence type="ECO:0000256" key="11">
    <source>
        <dbReference type="ARBA" id="ARBA00042639"/>
    </source>
</evidence>
<evidence type="ECO:0000256" key="10">
    <source>
        <dbReference type="ARBA" id="ARBA00038489"/>
    </source>
</evidence>
<dbReference type="FunFam" id="3.40.30.10:FF:000007">
    <property type="entry name" value="Thioredoxin-dependent thiol peroxidase"/>
    <property type="match status" value="1"/>
</dbReference>
<evidence type="ECO:0000313" key="15">
    <source>
        <dbReference type="EMBL" id="BBP00146.1"/>
    </source>
</evidence>
<dbReference type="InterPro" id="IPR000866">
    <property type="entry name" value="AhpC/TSA"/>
</dbReference>
<gene>
    <name evidence="15" type="primary">bcp</name>
    <name evidence="15" type="ORF">SFSGTM_08540</name>
</gene>
<dbReference type="InterPro" id="IPR036249">
    <property type="entry name" value="Thioredoxin-like_sf"/>
</dbReference>
<evidence type="ECO:0000259" key="14">
    <source>
        <dbReference type="PROSITE" id="PS51352"/>
    </source>
</evidence>
<comment type="similarity">
    <text evidence="10">Belongs to the peroxiredoxin family. BCP/PrxQ subfamily.</text>
</comment>
<dbReference type="SUPFAM" id="SSF52833">
    <property type="entry name" value="Thioredoxin-like"/>
    <property type="match status" value="1"/>
</dbReference>
<keyword evidence="4" id="KW-0575">Peroxidase</keyword>
<evidence type="ECO:0000256" key="2">
    <source>
        <dbReference type="ARBA" id="ARBA00011245"/>
    </source>
</evidence>
<dbReference type="KEGG" id="sniv:SFSGTM_08540"/>
<evidence type="ECO:0000256" key="8">
    <source>
        <dbReference type="ARBA" id="ARBA00023284"/>
    </source>
</evidence>
<dbReference type="InterPro" id="IPR013766">
    <property type="entry name" value="Thioredoxin_domain"/>
</dbReference>
<comment type="subunit">
    <text evidence="2">Monomer.</text>
</comment>
<dbReference type="GO" id="GO:0034599">
    <property type="term" value="P:cellular response to oxidative stress"/>
    <property type="evidence" value="ECO:0007669"/>
    <property type="project" value="TreeGrafter"/>
</dbReference>
<proteinExistence type="inferred from homology"/>
<evidence type="ECO:0000256" key="6">
    <source>
        <dbReference type="ARBA" id="ARBA00023002"/>
    </source>
</evidence>
<dbReference type="CDD" id="cd03017">
    <property type="entry name" value="PRX_BCP"/>
    <property type="match status" value="1"/>
</dbReference>
<accession>A0A809REU0</accession>
<dbReference type="AlphaFoldDB" id="A0A809REU0"/>
<evidence type="ECO:0000256" key="5">
    <source>
        <dbReference type="ARBA" id="ARBA00022862"/>
    </source>
</evidence>
<feature type="active site" description="Cysteine sulfenic acid (-SOH) intermediate; for peroxidase activity" evidence="13">
    <location>
        <position position="39"/>
    </location>
</feature>
<dbReference type="PIRSF" id="PIRSF000239">
    <property type="entry name" value="AHPC"/>
    <property type="match status" value="1"/>
</dbReference>
<dbReference type="GO" id="GO:0008379">
    <property type="term" value="F:thioredoxin peroxidase activity"/>
    <property type="evidence" value="ECO:0007669"/>
    <property type="project" value="TreeGrafter"/>
</dbReference>
<evidence type="ECO:0000256" key="7">
    <source>
        <dbReference type="ARBA" id="ARBA00023157"/>
    </source>
</evidence>
<name>A0A809REU0_9PROT</name>
<dbReference type="InterPro" id="IPR050924">
    <property type="entry name" value="Peroxiredoxin_BCP/PrxQ"/>
</dbReference>
<dbReference type="EMBL" id="AP021881">
    <property type="protein sequence ID" value="BBP00146.1"/>
    <property type="molecule type" value="Genomic_DNA"/>
</dbReference>
<dbReference type="EC" id="1.11.1.24" evidence="3"/>
<dbReference type="Proteomes" id="UP000463939">
    <property type="component" value="Chromosome"/>
</dbReference>
<dbReference type="Pfam" id="PF00578">
    <property type="entry name" value="AhpC-TSA"/>
    <property type="match status" value="1"/>
</dbReference>
<keyword evidence="5" id="KW-0049">Antioxidant</keyword>
<evidence type="ECO:0000256" key="13">
    <source>
        <dbReference type="PIRSR" id="PIRSR000239-1"/>
    </source>
</evidence>
<evidence type="ECO:0000256" key="12">
    <source>
        <dbReference type="ARBA" id="ARBA00049091"/>
    </source>
</evidence>
<evidence type="ECO:0000256" key="1">
    <source>
        <dbReference type="ARBA" id="ARBA00003330"/>
    </source>
</evidence>
<dbReference type="InterPro" id="IPR024706">
    <property type="entry name" value="Peroxiredoxin_AhpC-typ"/>
</dbReference>
<dbReference type="PANTHER" id="PTHR42801:SF4">
    <property type="entry name" value="AHPC_TSA FAMILY PROTEIN"/>
    <property type="match status" value="1"/>
</dbReference>
<evidence type="ECO:0000313" key="16">
    <source>
        <dbReference type="Proteomes" id="UP000463939"/>
    </source>
</evidence>
<keyword evidence="6" id="KW-0560">Oxidoreductase</keyword>
<keyword evidence="8" id="KW-0676">Redox-active center</keyword>
<comment type="function">
    <text evidence="1">Thiol-specific peroxidase that catalyzes the reduction of hydrogen peroxide and organic hydroperoxides to water and alcohols, respectively. Plays a role in cell protection against oxidative stress by detoxifying peroxides and as sensor of hydrogen peroxide-mediated signaling events.</text>
</comment>
<organism evidence="15 16">
    <name type="scientific">Sulfuriferula nivalis</name>
    <dbReference type="NCBI Taxonomy" id="2675298"/>
    <lineage>
        <taxon>Bacteria</taxon>
        <taxon>Pseudomonadati</taxon>
        <taxon>Pseudomonadota</taxon>
        <taxon>Betaproteobacteria</taxon>
        <taxon>Nitrosomonadales</taxon>
        <taxon>Sulfuricellaceae</taxon>
        <taxon>Sulfuriferula</taxon>
    </lineage>
</organism>
<evidence type="ECO:0000256" key="3">
    <source>
        <dbReference type="ARBA" id="ARBA00013017"/>
    </source>
</evidence>
<dbReference type="GO" id="GO:0005737">
    <property type="term" value="C:cytoplasm"/>
    <property type="evidence" value="ECO:0007669"/>
    <property type="project" value="TreeGrafter"/>
</dbReference>
<feature type="domain" description="Thioredoxin" evidence="14">
    <location>
        <begin position="1"/>
        <end position="147"/>
    </location>
</feature>
<reference evidence="16" key="1">
    <citation type="submission" date="2019-11" db="EMBL/GenBank/DDBJ databases">
        <title>Isolation and characterization of a novel species in the genus Sulfuriferula.</title>
        <authorList>
            <person name="Mochizuki J."/>
            <person name="Kojima H."/>
            <person name="Fukui M."/>
        </authorList>
    </citation>
    <scope>NUCLEOTIDE SEQUENCE [LARGE SCALE GENOMIC DNA]</scope>
    <source>
        <strain evidence="16">SGTM</strain>
    </source>
</reference>
<dbReference type="Gene3D" id="3.40.30.10">
    <property type="entry name" value="Glutaredoxin"/>
    <property type="match status" value="1"/>
</dbReference>
<keyword evidence="7" id="KW-1015">Disulfide bond</keyword>